<reference evidence="2 3" key="1">
    <citation type="submission" date="2022-06" db="EMBL/GenBank/DDBJ databases">
        <title>Rhizosaccharibacter gen. nov. sp. nov. KSS12, endophytic bacteria isolated from sugarcane.</title>
        <authorList>
            <person name="Pitiwittayakul N."/>
        </authorList>
    </citation>
    <scope>NUCLEOTIDE SEQUENCE [LARGE SCALE GENOMIC DNA]</scope>
    <source>
        <strain evidence="2 3">KSS12</strain>
    </source>
</reference>
<protein>
    <recommendedName>
        <fullName evidence="4">Stress-induced protein</fullName>
    </recommendedName>
</protein>
<feature type="compositionally biased region" description="Basic and acidic residues" evidence="1">
    <location>
        <begin position="57"/>
        <end position="70"/>
    </location>
</feature>
<comment type="caution">
    <text evidence="2">The sequence shown here is derived from an EMBL/GenBank/DDBJ whole genome shotgun (WGS) entry which is preliminary data.</text>
</comment>
<keyword evidence="3" id="KW-1185">Reference proteome</keyword>
<accession>A0ABT1W0L0</accession>
<organism evidence="2 3">
    <name type="scientific">Rhizosaccharibacter radicis</name>
    <dbReference type="NCBI Taxonomy" id="2782605"/>
    <lineage>
        <taxon>Bacteria</taxon>
        <taxon>Pseudomonadati</taxon>
        <taxon>Pseudomonadota</taxon>
        <taxon>Alphaproteobacteria</taxon>
        <taxon>Acetobacterales</taxon>
        <taxon>Acetobacteraceae</taxon>
        <taxon>Rhizosaccharibacter</taxon>
    </lineage>
</organism>
<dbReference type="Proteomes" id="UP001524547">
    <property type="component" value="Unassembled WGS sequence"/>
</dbReference>
<feature type="region of interest" description="Disordered" evidence="1">
    <location>
        <begin position="1"/>
        <end position="70"/>
    </location>
</feature>
<dbReference type="RefSeq" id="WP_422920877.1">
    <property type="nucleotide sequence ID" value="NZ_JAMZEJ010000009.1"/>
</dbReference>
<dbReference type="EMBL" id="JAMZEJ010000009">
    <property type="protein sequence ID" value="MCQ8242124.1"/>
    <property type="molecule type" value="Genomic_DNA"/>
</dbReference>
<proteinExistence type="predicted"/>
<name>A0ABT1W0L0_9PROT</name>
<evidence type="ECO:0000256" key="1">
    <source>
        <dbReference type="SAM" id="MobiDB-lite"/>
    </source>
</evidence>
<feature type="compositionally biased region" description="Basic and acidic residues" evidence="1">
    <location>
        <begin position="24"/>
        <end position="48"/>
    </location>
</feature>
<evidence type="ECO:0000313" key="3">
    <source>
        <dbReference type="Proteomes" id="UP001524547"/>
    </source>
</evidence>
<evidence type="ECO:0008006" key="4">
    <source>
        <dbReference type="Google" id="ProtNLM"/>
    </source>
</evidence>
<evidence type="ECO:0000313" key="2">
    <source>
        <dbReference type="EMBL" id="MCQ8242124.1"/>
    </source>
</evidence>
<gene>
    <name evidence="2" type="ORF">NFI88_14900</name>
</gene>
<sequence length="70" mass="7490">MSTSDKIPATDRSRGGPGSSHVDSSGKHKDFAGARHQNHEVDRKHPSGEHNGGGAGNRHEKHEIGEGRRS</sequence>